<dbReference type="OrthoDB" id="669809at2"/>
<dbReference type="GO" id="GO:0003755">
    <property type="term" value="F:peptidyl-prolyl cis-trans isomerase activity"/>
    <property type="evidence" value="ECO:0007669"/>
    <property type="project" value="UniProtKB-UniRule"/>
</dbReference>
<sequence>MLNLVKNCTINIKSLFLCTMMKIKYFLLFLCFVGCLSACKKGEIVEPYNPVPQFQADTTAIRSFVTLNAIPVQKFLTYGVYYQVIDPGVGTIDWKVSRKITVDYTGKLLNGTTFDSSKGTPVLFYLDNLIIGWRVAIPKIQKGGKIRFFVPSYYGYGNVATGPVPANSVLDFTVTLTDVQ</sequence>
<dbReference type="InterPro" id="IPR046357">
    <property type="entry name" value="PPIase_dom_sf"/>
</dbReference>
<name>A0A4R5MIJ8_9SPHI</name>
<keyword evidence="3 5" id="KW-0697">Rotamase</keyword>
<dbReference type="PROSITE" id="PS50059">
    <property type="entry name" value="FKBP_PPIASE"/>
    <property type="match status" value="1"/>
</dbReference>
<evidence type="ECO:0000256" key="3">
    <source>
        <dbReference type="ARBA" id="ARBA00023110"/>
    </source>
</evidence>
<evidence type="ECO:0000256" key="6">
    <source>
        <dbReference type="RuleBase" id="RU003915"/>
    </source>
</evidence>
<dbReference type="AlphaFoldDB" id="A0A4R5MIJ8"/>
<evidence type="ECO:0000259" key="7">
    <source>
        <dbReference type="PROSITE" id="PS50059"/>
    </source>
</evidence>
<dbReference type="SUPFAM" id="SSF54534">
    <property type="entry name" value="FKBP-like"/>
    <property type="match status" value="1"/>
</dbReference>
<reference evidence="8 9" key="1">
    <citation type="submission" date="2019-02" db="EMBL/GenBank/DDBJ databases">
        <title>Pedobacter sp. nov., a novel speices isolated from soil of pinguins habitat in Antarcitica.</title>
        <authorList>
            <person name="He R.-H."/>
        </authorList>
    </citation>
    <scope>NUCLEOTIDE SEQUENCE [LARGE SCALE GENOMIC DNA]</scope>
    <source>
        <strain evidence="8 9">E01020</strain>
    </source>
</reference>
<dbReference type="Pfam" id="PF00254">
    <property type="entry name" value="FKBP_C"/>
    <property type="match status" value="1"/>
</dbReference>
<dbReference type="PANTHER" id="PTHR43811:SF57">
    <property type="entry name" value="FKBP-TYPE PEPTIDYL-PROLYL CIS-TRANS ISOMERASE FKPA-RELATED"/>
    <property type="match status" value="1"/>
</dbReference>
<evidence type="ECO:0000313" key="9">
    <source>
        <dbReference type="Proteomes" id="UP000295668"/>
    </source>
</evidence>
<keyword evidence="9" id="KW-1185">Reference proteome</keyword>
<dbReference type="EMBL" id="SJCY01000010">
    <property type="protein sequence ID" value="TDG35404.1"/>
    <property type="molecule type" value="Genomic_DNA"/>
</dbReference>
<evidence type="ECO:0000256" key="5">
    <source>
        <dbReference type="PROSITE-ProRule" id="PRU00277"/>
    </source>
</evidence>
<dbReference type="EC" id="5.2.1.8" evidence="6"/>
<proteinExistence type="inferred from homology"/>
<evidence type="ECO:0000256" key="4">
    <source>
        <dbReference type="ARBA" id="ARBA00023235"/>
    </source>
</evidence>
<accession>A0A4R5MIJ8</accession>
<evidence type="ECO:0000256" key="2">
    <source>
        <dbReference type="ARBA" id="ARBA00006577"/>
    </source>
</evidence>
<protein>
    <recommendedName>
        <fullName evidence="6">Peptidyl-prolyl cis-trans isomerase</fullName>
        <ecNumber evidence="6">5.2.1.8</ecNumber>
    </recommendedName>
</protein>
<comment type="catalytic activity">
    <reaction evidence="1 5 6">
        <text>[protein]-peptidylproline (omega=180) = [protein]-peptidylproline (omega=0)</text>
        <dbReference type="Rhea" id="RHEA:16237"/>
        <dbReference type="Rhea" id="RHEA-COMP:10747"/>
        <dbReference type="Rhea" id="RHEA-COMP:10748"/>
        <dbReference type="ChEBI" id="CHEBI:83833"/>
        <dbReference type="ChEBI" id="CHEBI:83834"/>
        <dbReference type="EC" id="5.2.1.8"/>
    </reaction>
</comment>
<dbReference type="Proteomes" id="UP000295668">
    <property type="component" value="Unassembled WGS sequence"/>
</dbReference>
<feature type="domain" description="PPIase FKBP-type" evidence="7">
    <location>
        <begin position="97"/>
        <end position="180"/>
    </location>
</feature>
<gene>
    <name evidence="8" type="ORF">EZJ43_13985</name>
</gene>
<evidence type="ECO:0000256" key="1">
    <source>
        <dbReference type="ARBA" id="ARBA00000971"/>
    </source>
</evidence>
<dbReference type="InterPro" id="IPR001179">
    <property type="entry name" value="PPIase_FKBP_dom"/>
</dbReference>
<dbReference type="Gene3D" id="3.10.50.40">
    <property type="match status" value="1"/>
</dbReference>
<organism evidence="8 9">
    <name type="scientific">Pedobacter changchengzhani</name>
    <dbReference type="NCBI Taxonomy" id="2529274"/>
    <lineage>
        <taxon>Bacteria</taxon>
        <taxon>Pseudomonadati</taxon>
        <taxon>Bacteroidota</taxon>
        <taxon>Sphingobacteriia</taxon>
        <taxon>Sphingobacteriales</taxon>
        <taxon>Sphingobacteriaceae</taxon>
        <taxon>Pedobacter</taxon>
    </lineage>
</organism>
<comment type="similarity">
    <text evidence="2 6">Belongs to the FKBP-type PPIase family.</text>
</comment>
<keyword evidence="4 5" id="KW-0413">Isomerase</keyword>
<comment type="caution">
    <text evidence="8">The sequence shown here is derived from an EMBL/GenBank/DDBJ whole genome shotgun (WGS) entry which is preliminary data.</text>
</comment>
<dbReference type="PANTHER" id="PTHR43811">
    <property type="entry name" value="FKBP-TYPE PEPTIDYL-PROLYL CIS-TRANS ISOMERASE FKPA"/>
    <property type="match status" value="1"/>
</dbReference>
<evidence type="ECO:0000313" key="8">
    <source>
        <dbReference type="EMBL" id="TDG35404.1"/>
    </source>
</evidence>